<dbReference type="PROSITE" id="PS51257">
    <property type="entry name" value="PROKAR_LIPOPROTEIN"/>
    <property type="match status" value="1"/>
</dbReference>
<comment type="caution">
    <text evidence="3">The sequence shown here is derived from an EMBL/GenBank/DDBJ whole genome shotgun (WGS) entry which is preliminary data.</text>
</comment>
<dbReference type="EMBL" id="VXRG01000184">
    <property type="protein sequence ID" value="MXY96005.1"/>
    <property type="molecule type" value="Genomic_DNA"/>
</dbReference>
<name>A0A6B0Z0M2_9CHLR</name>
<protein>
    <recommendedName>
        <fullName evidence="4">Secreted protein</fullName>
    </recommendedName>
</protein>
<feature type="compositionally biased region" description="Polar residues" evidence="1">
    <location>
        <begin position="98"/>
        <end position="109"/>
    </location>
</feature>
<evidence type="ECO:0000256" key="2">
    <source>
        <dbReference type="SAM" id="SignalP"/>
    </source>
</evidence>
<evidence type="ECO:0000256" key="1">
    <source>
        <dbReference type="SAM" id="MobiDB-lite"/>
    </source>
</evidence>
<reference evidence="3" key="1">
    <citation type="submission" date="2019-09" db="EMBL/GenBank/DDBJ databases">
        <title>Characterisation of the sponge microbiome using genome-centric metagenomics.</title>
        <authorList>
            <person name="Engelberts J.P."/>
            <person name="Robbins S.J."/>
            <person name="De Goeij J.M."/>
            <person name="Aranda M."/>
            <person name="Bell S.C."/>
            <person name="Webster N.S."/>
        </authorList>
    </citation>
    <scope>NUCLEOTIDE SEQUENCE</scope>
    <source>
        <strain evidence="3">SB0664_bin_27</strain>
    </source>
</reference>
<organism evidence="3">
    <name type="scientific">Caldilineaceae bacterium SB0664_bin_27</name>
    <dbReference type="NCBI Taxonomy" id="2605260"/>
    <lineage>
        <taxon>Bacteria</taxon>
        <taxon>Bacillati</taxon>
        <taxon>Chloroflexota</taxon>
        <taxon>Caldilineae</taxon>
        <taxon>Caldilineales</taxon>
        <taxon>Caldilineaceae</taxon>
    </lineage>
</organism>
<keyword evidence="2" id="KW-0732">Signal</keyword>
<feature type="region of interest" description="Disordered" evidence="1">
    <location>
        <begin position="29"/>
        <end position="109"/>
    </location>
</feature>
<feature type="compositionally biased region" description="Low complexity" evidence="1">
    <location>
        <begin position="48"/>
        <end position="66"/>
    </location>
</feature>
<feature type="chain" id="PRO_5025476820" description="Secreted protein" evidence="2">
    <location>
        <begin position="25"/>
        <end position="109"/>
    </location>
</feature>
<feature type="compositionally biased region" description="Polar residues" evidence="1">
    <location>
        <begin position="29"/>
        <end position="47"/>
    </location>
</feature>
<feature type="signal peptide" evidence="2">
    <location>
        <begin position="1"/>
        <end position="24"/>
    </location>
</feature>
<evidence type="ECO:0008006" key="4">
    <source>
        <dbReference type="Google" id="ProtNLM"/>
    </source>
</evidence>
<evidence type="ECO:0000313" key="3">
    <source>
        <dbReference type="EMBL" id="MXY96005.1"/>
    </source>
</evidence>
<gene>
    <name evidence="3" type="ORF">F4Y42_21400</name>
</gene>
<proteinExistence type="predicted"/>
<dbReference type="AlphaFoldDB" id="A0A6B0Z0M2"/>
<accession>A0A6B0Z0M2</accession>
<sequence length="109" mass="11575">MRVLRLTVPAILFAVFIVGCIVQADTYSDQSPFSAPDTLQSSDDSGSATATPIPPNATTGPTPTATCESSLTSEECDRQQGRQQSQKARERDDYDASISATLESSGRSD</sequence>